<dbReference type="Pfam" id="PF01547">
    <property type="entry name" value="SBP_bac_1"/>
    <property type="match status" value="1"/>
</dbReference>
<gene>
    <name evidence="1" type="ORF">AVDCRST_MAG77-216</name>
</gene>
<dbReference type="AlphaFoldDB" id="A0A6J4H8D6"/>
<proteinExistence type="predicted"/>
<dbReference type="EMBL" id="CADCTC010000015">
    <property type="protein sequence ID" value="CAA9216206.1"/>
    <property type="molecule type" value="Genomic_DNA"/>
</dbReference>
<reference evidence="1" key="1">
    <citation type="submission" date="2020-02" db="EMBL/GenBank/DDBJ databases">
        <authorList>
            <person name="Meier V. D."/>
        </authorList>
    </citation>
    <scope>NUCLEOTIDE SEQUENCE</scope>
    <source>
        <strain evidence="1">AVDCRST_MAG77</strain>
    </source>
</reference>
<evidence type="ECO:0008006" key="2">
    <source>
        <dbReference type="Google" id="ProtNLM"/>
    </source>
</evidence>
<evidence type="ECO:0000313" key="1">
    <source>
        <dbReference type="EMBL" id="CAA9216206.1"/>
    </source>
</evidence>
<dbReference type="SUPFAM" id="SSF53850">
    <property type="entry name" value="Periplasmic binding protein-like II"/>
    <property type="match status" value="1"/>
</dbReference>
<dbReference type="InterPro" id="IPR006059">
    <property type="entry name" value="SBP"/>
</dbReference>
<protein>
    <recommendedName>
        <fullName evidence="2">ABC transporter, substrate-binding protein (Cluster 1, maltose/g3p/polyamine/iron)</fullName>
    </recommendedName>
</protein>
<dbReference type="PROSITE" id="PS51257">
    <property type="entry name" value="PROKAR_LIPOPROTEIN"/>
    <property type="match status" value="1"/>
</dbReference>
<dbReference type="Gene3D" id="3.40.190.10">
    <property type="entry name" value="Periplasmic binding protein-like II"/>
    <property type="match status" value="1"/>
</dbReference>
<sequence length="448" mass="49352">MNGRTRRGFLGGSAAALPGVLLVACGGTTASTTEVPRAQTTGPVKLVQLSRRAGGTEALTLQQKVMDDFKQAAPNVTVEVVPGTVPQEQLVVRHAGGDPVDFVENDWGVWVDLADGKVVEDLTPYFTRDKMDAGAFLGEALTSYTYQNKRYAMPVSMSVDGLWYNDDLFRAGGVKPPPQDPNDRSWTLDKFMETARQLSKPGQQFGFGGSYNCFPTLGVTDGTYYGQRTWDDAKGKALMDTENFRKGAQFWLDLQWKQQGIWPTAAELDQIRQQPNQAAHVTGKVAMNVICALPPKDQMTMKWGMAALPYSGTGKNISGRMYPHALHMGAAGKNKDTVWQLFRWLTKPENASRYPEVAGHSVSPIKGGSDAIQKLRKDQYGVDLSVLLKNAETQIISGLGMLKYAGWKNVNDEIGKRHTDEFKQNKLSVGDWVKLATEAFDRLLVPKK</sequence>
<dbReference type="PANTHER" id="PTHR43649:SF12">
    <property type="entry name" value="DIACETYLCHITOBIOSE BINDING PROTEIN DASA"/>
    <property type="match status" value="1"/>
</dbReference>
<name>A0A6J4H8D6_9CHLR</name>
<accession>A0A6J4H8D6</accession>
<organism evidence="1">
    <name type="scientific">uncultured Chloroflexota bacterium</name>
    <dbReference type="NCBI Taxonomy" id="166587"/>
    <lineage>
        <taxon>Bacteria</taxon>
        <taxon>Bacillati</taxon>
        <taxon>Chloroflexota</taxon>
        <taxon>environmental samples</taxon>
    </lineage>
</organism>
<dbReference type="InterPro" id="IPR050490">
    <property type="entry name" value="Bact_solute-bd_prot1"/>
</dbReference>
<dbReference type="PROSITE" id="PS51318">
    <property type="entry name" value="TAT"/>
    <property type="match status" value="1"/>
</dbReference>
<dbReference type="InterPro" id="IPR006311">
    <property type="entry name" value="TAT_signal"/>
</dbReference>
<dbReference type="PANTHER" id="PTHR43649">
    <property type="entry name" value="ARABINOSE-BINDING PROTEIN-RELATED"/>
    <property type="match status" value="1"/>
</dbReference>